<dbReference type="EMBL" id="AYYK01000025">
    <property type="protein sequence ID" value="KRM78232.1"/>
    <property type="molecule type" value="Genomic_DNA"/>
</dbReference>
<keyword evidence="3" id="KW-0762">Sugar transport</keyword>
<sequence length="163" mass="17584">MAWLKFGFVKKSDSSTIVAPVEGEVVDLLKVRDPVLAQKNLGDGFAIEPTDNFIYAPVSGQIMLVASTQHAIGIRMTNGLEVLLHLGLNTSMIPSGSFHIRVKRGQEVRGGQRIAAANFGRIRARGFDDTVVVTFINSEELAATLKIDYGPVAGGHRIGQVKL</sequence>
<dbReference type="PROSITE" id="PS51093">
    <property type="entry name" value="PTS_EIIA_TYPE_1"/>
    <property type="match status" value="1"/>
</dbReference>
<dbReference type="AlphaFoldDB" id="A0A0R2BFR6"/>
<keyword evidence="2" id="KW-0813">Transport</keyword>
<organism evidence="8 9">
    <name type="scientific">Lapidilactobacillus dextrinicus DSM 20335</name>
    <dbReference type="NCBI Taxonomy" id="1423738"/>
    <lineage>
        <taxon>Bacteria</taxon>
        <taxon>Bacillati</taxon>
        <taxon>Bacillota</taxon>
        <taxon>Bacilli</taxon>
        <taxon>Lactobacillales</taxon>
        <taxon>Lactobacillaceae</taxon>
        <taxon>Lapidilactobacillus</taxon>
    </lineage>
</organism>
<dbReference type="Pfam" id="PF00358">
    <property type="entry name" value="PTS_EIIA_1"/>
    <property type="match status" value="1"/>
</dbReference>
<protein>
    <recommendedName>
        <fullName evidence="7">PTS EIIA type-1 domain-containing protein</fullName>
    </recommendedName>
</protein>
<dbReference type="PANTHER" id="PTHR45008:SF1">
    <property type="entry name" value="PTS SYSTEM GLUCOSE-SPECIFIC EIIA COMPONENT"/>
    <property type="match status" value="1"/>
</dbReference>
<accession>A0A0R2BFR6</accession>
<evidence type="ECO:0000256" key="5">
    <source>
        <dbReference type="ARBA" id="ARBA00022683"/>
    </source>
</evidence>
<evidence type="ECO:0000256" key="4">
    <source>
        <dbReference type="ARBA" id="ARBA00022679"/>
    </source>
</evidence>
<dbReference type="GO" id="GO:0009401">
    <property type="term" value="P:phosphoenolpyruvate-dependent sugar phosphotransferase system"/>
    <property type="evidence" value="ECO:0007669"/>
    <property type="project" value="UniProtKB-KW"/>
</dbReference>
<dbReference type="Gene3D" id="2.70.70.10">
    <property type="entry name" value="Glucose Permease (Domain IIA)"/>
    <property type="match status" value="1"/>
</dbReference>
<dbReference type="GO" id="GO:0016301">
    <property type="term" value="F:kinase activity"/>
    <property type="evidence" value="ECO:0007669"/>
    <property type="project" value="UniProtKB-KW"/>
</dbReference>
<dbReference type="SUPFAM" id="SSF51261">
    <property type="entry name" value="Duplicated hybrid motif"/>
    <property type="match status" value="1"/>
</dbReference>
<comment type="caution">
    <text evidence="8">The sequence shown here is derived from an EMBL/GenBank/DDBJ whole genome shotgun (WGS) entry which is preliminary data.</text>
</comment>
<dbReference type="PANTHER" id="PTHR45008">
    <property type="entry name" value="PTS SYSTEM GLUCOSE-SPECIFIC EIIA COMPONENT"/>
    <property type="match status" value="1"/>
</dbReference>
<feature type="domain" description="PTS EIIA type-1" evidence="7">
    <location>
        <begin position="33"/>
        <end position="137"/>
    </location>
</feature>
<evidence type="ECO:0000256" key="3">
    <source>
        <dbReference type="ARBA" id="ARBA00022597"/>
    </source>
</evidence>
<evidence type="ECO:0000256" key="1">
    <source>
        <dbReference type="ARBA" id="ARBA00004496"/>
    </source>
</evidence>
<dbReference type="InterPro" id="IPR050890">
    <property type="entry name" value="PTS_EIIA_component"/>
</dbReference>
<reference evidence="8 9" key="1">
    <citation type="journal article" date="2015" name="Genome Announc.">
        <title>Expanding the biotechnology potential of lactobacilli through comparative genomics of 213 strains and associated genera.</title>
        <authorList>
            <person name="Sun Z."/>
            <person name="Harris H.M."/>
            <person name="McCann A."/>
            <person name="Guo C."/>
            <person name="Argimon S."/>
            <person name="Zhang W."/>
            <person name="Yang X."/>
            <person name="Jeffery I.B."/>
            <person name="Cooney J.C."/>
            <person name="Kagawa T.F."/>
            <person name="Liu W."/>
            <person name="Song Y."/>
            <person name="Salvetti E."/>
            <person name="Wrobel A."/>
            <person name="Rasinkangas P."/>
            <person name="Parkhill J."/>
            <person name="Rea M.C."/>
            <person name="O'Sullivan O."/>
            <person name="Ritari J."/>
            <person name="Douillard F.P."/>
            <person name="Paul Ross R."/>
            <person name="Yang R."/>
            <person name="Briner A.E."/>
            <person name="Felis G.E."/>
            <person name="de Vos W.M."/>
            <person name="Barrangou R."/>
            <person name="Klaenhammer T.R."/>
            <person name="Caufield P.W."/>
            <person name="Cui Y."/>
            <person name="Zhang H."/>
            <person name="O'Toole P.W."/>
        </authorList>
    </citation>
    <scope>NUCLEOTIDE SEQUENCE [LARGE SCALE GENOMIC DNA]</scope>
    <source>
        <strain evidence="8 9">DSM 20335</strain>
    </source>
</reference>
<dbReference type="GO" id="GO:0005737">
    <property type="term" value="C:cytoplasm"/>
    <property type="evidence" value="ECO:0007669"/>
    <property type="project" value="UniProtKB-SubCell"/>
</dbReference>
<dbReference type="PATRIC" id="fig|1423738.3.peg.1271"/>
<evidence type="ECO:0000313" key="8">
    <source>
        <dbReference type="EMBL" id="KRM78232.1"/>
    </source>
</evidence>
<evidence type="ECO:0000259" key="7">
    <source>
        <dbReference type="PROSITE" id="PS51093"/>
    </source>
</evidence>
<evidence type="ECO:0000256" key="2">
    <source>
        <dbReference type="ARBA" id="ARBA00022448"/>
    </source>
</evidence>
<keyword evidence="9" id="KW-1185">Reference proteome</keyword>
<dbReference type="NCBIfam" id="TIGR00830">
    <property type="entry name" value="PTBA"/>
    <property type="match status" value="1"/>
</dbReference>
<proteinExistence type="predicted"/>
<comment type="subcellular location">
    <subcellularLocation>
        <location evidence="1">Cytoplasm</location>
    </subcellularLocation>
</comment>
<keyword evidence="4" id="KW-0808">Transferase</keyword>
<keyword evidence="5" id="KW-0598">Phosphotransferase system</keyword>
<dbReference type="Proteomes" id="UP000051813">
    <property type="component" value="Unassembled WGS sequence"/>
</dbReference>
<dbReference type="InterPro" id="IPR001127">
    <property type="entry name" value="PTS_EIIA_1_perm"/>
</dbReference>
<keyword evidence="6" id="KW-0418">Kinase</keyword>
<evidence type="ECO:0000256" key="6">
    <source>
        <dbReference type="ARBA" id="ARBA00022777"/>
    </source>
</evidence>
<name>A0A0R2BFR6_9LACO</name>
<dbReference type="STRING" id="1423738.FC84_GL001254"/>
<dbReference type="InterPro" id="IPR011055">
    <property type="entry name" value="Dup_hybrid_motif"/>
</dbReference>
<gene>
    <name evidence="8" type="ORF">FC84_GL001254</name>
</gene>
<evidence type="ECO:0000313" key="9">
    <source>
        <dbReference type="Proteomes" id="UP000051813"/>
    </source>
</evidence>
<dbReference type="RefSeq" id="WP_057757868.1">
    <property type="nucleotide sequence ID" value="NZ_AYYK01000025.1"/>
</dbReference>